<dbReference type="EMBL" id="DSKI01000832">
    <property type="protein sequence ID" value="HEB45197.1"/>
    <property type="molecule type" value="Genomic_DNA"/>
</dbReference>
<dbReference type="PANTHER" id="PTHR30413">
    <property type="entry name" value="INNER MEMBRANE TRANSPORT PERMEASE"/>
    <property type="match status" value="1"/>
</dbReference>
<comment type="caution">
    <text evidence="11">The sequence shown here is derived from an EMBL/GenBank/DDBJ whole genome shotgun (WGS) entry which is preliminary data.</text>
</comment>
<keyword evidence="5" id="KW-0997">Cell inner membrane</keyword>
<feature type="transmembrane region" description="Helical" evidence="9">
    <location>
        <begin position="156"/>
        <end position="178"/>
    </location>
</feature>
<evidence type="ECO:0000256" key="2">
    <source>
        <dbReference type="ARBA" id="ARBA00007783"/>
    </source>
</evidence>
<organism evidence="11">
    <name type="scientific">Agrobacterium albertimagni</name>
    <dbReference type="NCBI Taxonomy" id="147266"/>
    <lineage>
        <taxon>Bacteria</taxon>
        <taxon>Pseudomonadati</taxon>
        <taxon>Pseudomonadota</taxon>
        <taxon>Alphaproteobacteria</taxon>
        <taxon>Hyphomicrobiales</taxon>
        <taxon>Rhizobiaceae</taxon>
        <taxon>Rhizobium/Agrobacterium group</taxon>
        <taxon>Agrobacterium</taxon>
    </lineage>
</organism>
<keyword evidence="4 9" id="KW-1003">Cell membrane</keyword>
<protein>
    <recommendedName>
        <fullName evidence="9">Transport permease protein</fullName>
    </recommendedName>
</protein>
<evidence type="ECO:0000313" key="11">
    <source>
        <dbReference type="EMBL" id="HEB45197.1"/>
    </source>
</evidence>
<reference evidence="11" key="1">
    <citation type="journal article" date="2020" name="mSystems">
        <title>Genome- and Community-Level Interaction Insights into Carbon Utilization and Element Cycling Functions of Hydrothermarchaeota in Hydrothermal Sediment.</title>
        <authorList>
            <person name="Zhou Z."/>
            <person name="Liu Y."/>
            <person name="Xu W."/>
            <person name="Pan J."/>
            <person name="Luo Z.H."/>
            <person name="Li M."/>
        </authorList>
    </citation>
    <scope>NUCLEOTIDE SEQUENCE [LARGE SCALE GENOMIC DNA]</scope>
    <source>
        <strain evidence="11">SpSt-243</strain>
    </source>
</reference>
<keyword evidence="8 9" id="KW-0472">Membrane</keyword>
<dbReference type="GO" id="GO:0015920">
    <property type="term" value="P:lipopolysaccharide transport"/>
    <property type="evidence" value="ECO:0007669"/>
    <property type="project" value="TreeGrafter"/>
</dbReference>
<dbReference type="Pfam" id="PF01061">
    <property type="entry name" value="ABC2_membrane"/>
    <property type="match status" value="1"/>
</dbReference>
<feature type="transmembrane region" description="Helical" evidence="9">
    <location>
        <begin position="242"/>
        <end position="263"/>
    </location>
</feature>
<dbReference type="PRINTS" id="PR00164">
    <property type="entry name" value="ABC2TRNSPORT"/>
</dbReference>
<evidence type="ECO:0000259" key="10">
    <source>
        <dbReference type="PROSITE" id="PS51012"/>
    </source>
</evidence>
<comment type="subcellular location">
    <subcellularLocation>
        <location evidence="1 9">Cell inner membrane</location>
        <topology evidence="1 9">Multi-pass membrane protein</topology>
    </subcellularLocation>
</comment>
<feature type="transmembrane region" description="Helical" evidence="9">
    <location>
        <begin position="190"/>
        <end position="211"/>
    </location>
</feature>
<keyword evidence="7 9" id="KW-1133">Transmembrane helix</keyword>
<feature type="transmembrane region" description="Helical" evidence="9">
    <location>
        <begin position="46"/>
        <end position="68"/>
    </location>
</feature>
<evidence type="ECO:0000256" key="7">
    <source>
        <dbReference type="ARBA" id="ARBA00022989"/>
    </source>
</evidence>
<evidence type="ECO:0000256" key="3">
    <source>
        <dbReference type="ARBA" id="ARBA00022448"/>
    </source>
</evidence>
<evidence type="ECO:0000256" key="9">
    <source>
        <dbReference type="RuleBase" id="RU361157"/>
    </source>
</evidence>
<accession>A0A7C1SYZ5</accession>
<name>A0A7C1SYZ5_9HYPH</name>
<feature type="domain" description="ABC transmembrane type-2" evidence="10">
    <location>
        <begin position="47"/>
        <end position="266"/>
    </location>
</feature>
<evidence type="ECO:0000256" key="8">
    <source>
        <dbReference type="ARBA" id="ARBA00023136"/>
    </source>
</evidence>
<dbReference type="PROSITE" id="PS51012">
    <property type="entry name" value="ABC_TM2"/>
    <property type="match status" value="1"/>
</dbReference>
<evidence type="ECO:0000256" key="6">
    <source>
        <dbReference type="ARBA" id="ARBA00022692"/>
    </source>
</evidence>
<dbReference type="PANTHER" id="PTHR30413:SF8">
    <property type="entry name" value="TRANSPORT PERMEASE PROTEIN"/>
    <property type="match status" value="1"/>
</dbReference>
<feature type="transmembrane region" description="Helical" evidence="9">
    <location>
        <begin position="120"/>
        <end position="150"/>
    </location>
</feature>
<evidence type="ECO:0000256" key="4">
    <source>
        <dbReference type="ARBA" id="ARBA00022475"/>
    </source>
</evidence>
<dbReference type="InterPro" id="IPR000412">
    <property type="entry name" value="ABC_2_transport"/>
</dbReference>
<sequence length="274" mass="30618">MTSDKNVLVIENGVSAKAYWGDLWRHRELLLFLAWRDILVRYKQTVIGVSWVLIRPLLTMMILTVVFGRIANLSSGDVPYAILVFTGLLPWFYFSNATSESSNSLVTNGNLLSKVYFPRMIVPASTVLVGAVDFVVSISVLVLLMLWYGIDPSWKILLIPLLGFWVGLLSLGIGLLFSALTVRYRDFRHIVPFMLQLGIYASPVGYSTALIPAQWAPLYYLNPIAGIIDAFRWAIIGQVPSLYGIVSSLVITVSFLLVGLIYFRSAESRFADDI</sequence>
<proteinExistence type="inferred from homology"/>
<keyword evidence="6 9" id="KW-0812">Transmembrane</keyword>
<evidence type="ECO:0000256" key="1">
    <source>
        <dbReference type="ARBA" id="ARBA00004429"/>
    </source>
</evidence>
<gene>
    <name evidence="11" type="ORF">ENP70_16215</name>
</gene>
<keyword evidence="3 9" id="KW-0813">Transport</keyword>
<dbReference type="AlphaFoldDB" id="A0A7C1SYZ5"/>
<dbReference type="GO" id="GO:0043190">
    <property type="term" value="C:ATP-binding cassette (ABC) transporter complex"/>
    <property type="evidence" value="ECO:0007669"/>
    <property type="project" value="InterPro"/>
</dbReference>
<comment type="similarity">
    <text evidence="2 9">Belongs to the ABC-2 integral membrane protein family.</text>
</comment>
<evidence type="ECO:0000256" key="5">
    <source>
        <dbReference type="ARBA" id="ARBA00022519"/>
    </source>
</evidence>
<dbReference type="InterPro" id="IPR047817">
    <property type="entry name" value="ABC2_TM_bact-type"/>
</dbReference>
<feature type="transmembrane region" description="Helical" evidence="9">
    <location>
        <begin position="80"/>
        <end position="99"/>
    </location>
</feature>
<dbReference type="GO" id="GO:0140359">
    <property type="term" value="F:ABC-type transporter activity"/>
    <property type="evidence" value="ECO:0007669"/>
    <property type="project" value="InterPro"/>
</dbReference>
<dbReference type="InterPro" id="IPR013525">
    <property type="entry name" value="ABC2_TM"/>
</dbReference>